<protein>
    <submittedName>
        <fullName evidence="1">Uncharacterized protein</fullName>
    </submittedName>
</protein>
<dbReference type="Proteomes" id="UP000326759">
    <property type="component" value="Unassembled WGS sequence"/>
</dbReference>
<proteinExistence type="predicted"/>
<evidence type="ECO:0000313" key="2">
    <source>
        <dbReference type="Proteomes" id="UP000326759"/>
    </source>
</evidence>
<dbReference type="AlphaFoldDB" id="A0A5N5T2U7"/>
<accession>A0A5N5T2U7</accession>
<dbReference type="EMBL" id="SEYY01012668">
    <property type="protein sequence ID" value="KAB7500786.1"/>
    <property type="molecule type" value="Genomic_DNA"/>
</dbReference>
<organism evidence="1 2">
    <name type="scientific">Armadillidium nasatum</name>
    <dbReference type="NCBI Taxonomy" id="96803"/>
    <lineage>
        <taxon>Eukaryota</taxon>
        <taxon>Metazoa</taxon>
        <taxon>Ecdysozoa</taxon>
        <taxon>Arthropoda</taxon>
        <taxon>Crustacea</taxon>
        <taxon>Multicrustacea</taxon>
        <taxon>Malacostraca</taxon>
        <taxon>Eumalacostraca</taxon>
        <taxon>Peracarida</taxon>
        <taxon>Isopoda</taxon>
        <taxon>Oniscidea</taxon>
        <taxon>Crinocheta</taxon>
        <taxon>Armadillidiidae</taxon>
        <taxon>Armadillidium</taxon>
    </lineage>
</organism>
<gene>
    <name evidence="1" type="ORF">Anas_09377</name>
</gene>
<dbReference type="OrthoDB" id="10360920at2759"/>
<evidence type="ECO:0000313" key="1">
    <source>
        <dbReference type="EMBL" id="KAB7500786.1"/>
    </source>
</evidence>
<reference evidence="1 2" key="1">
    <citation type="journal article" date="2019" name="PLoS Biol.">
        <title>Sex chromosomes control vertical transmission of feminizing Wolbachia symbionts in an isopod.</title>
        <authorList>
            <person name="Becking T."/>
            <person name="Chebbi M.A."/>
            <person name="Giraud I."/>
            <person name="Moumen B."/>
            <person name="Laverre T."/>
            <person name="Caubet Y."/>
            <person name="Peccoud J."/>
            <person name="Gilbert C."/>
            <person name="Cordaux R."/>
        </authorList>
    </citation>
    <scope>NUCLEOTIDE SEQUENCE [LARGE SCALE GENOMIC DNA]</scope>
    <source>
        <strain evidence="1">ANa2</strain>
        <tissue evidence="1">Whole body excluding digestive tract and cuticle</tissue>
    </source>
</reference>
<keyword evidence="2" id="KW-1185">Reference proteome</keyword>
<comment type="caution">
    <text evidence="1">The sequence shown here is derived from an EMBL/GenBank/DDBJ whole genome shotgun (WGS) entry which is preliminary data.</text>
</comment>
<name>A0A5N5T2U7_9CRUS</name>
<sequence length="152" mass="17381">MMDRLDIACDIEIKEEPLEEHGRKIKLESEFSSVDDTQPEESSVVSKKIKLETKEEGSENDSGAIFSQVGILKSLPQEFEEYQIQQQENLSEERNSELQMELQNCLTNGVTKFEEQREVDNERASSSNVNPKGLKICYSGNWQSNIDNFNTV</sequence>